<reference evidence="1" key="1">
    <citation type="submission" date="2023-04" db="EMBL/GenBank/DDBJ databases">
        <title>Draft Genome sequencing of Naganishia species isolated from polar environments using Oxford Nanopore Technology.</title>
        <authorList>
            <person name="Leo P."/>
            <person name="Venkateswaran K."/>
        </authorList>
    </citation>
    <scope>NUCLEOTIDE SEQUENCE</scope>
    <source>
        <strain evidence="1">MNA-CCFEE 5261</strain>
    </source>
</reference>
<keyword evidence="2" id="KW-1185">Reference proteome</keyword>
<protein>
    <submittedName>
        <fullName evidence="1">Glycerophosphocholine permease git4</fullName>
    </submittedName>
</protein>
<name>A0ACC2VD43_9TREE</name>
<organism evidence="1 2">
    <name type="scientific">Naganishia cerealis</name>
    <dbReference type="NCBI Taxonomy" id="610337"/>
    <lineage>
        <taxon>Eukaryota</taxon>
        <taxon>Fungi</taxon>
        <taxon>Dikarya</taxon>
        <taxon>Basidiomycota</taxon>
        <taxon>Agaricomycotina</taxon>
        <taxon>Tremellomycetes</taxon>
        <taxon>Filobasidiales</taxon>
        <taxon>Filobasidiaceae</taxon>
        <taxon>Naganishia</taxon>
    </lineage>
</organism>
<dbReference type="Proteomes" id="UP001241377">
    <property type="component" value="Unassembled WGS sequence"/>
</dbReference>
<accession>A0ACC2VD43</accession>
<evidence type="ECO:0000313" key="1">
    <source>
        <dbReference type="EMBL" id="KAJ9097033.1"/>
    </source>
</evidence>
<gene>
    <name evidence="1" type="primary">GIT4</name>
    <name evidence="1" type="ORF">QFC19_006978</name>
</gene>
<dbReference type="EMBL" id="JASBWR010000089">
    <property type="protein sequence ID" value="KAJ9097033.1"/>
    <property type="molecule type" value="Genomic_DNA"/>
</dbReference>
<proteinExistence type="predicted"/>
<evidence type="ECO:0000313" key="2">
    <source>
        <dbReference type="Proteomes" id="UP001241377"/>
    </source>
</evidence>
<comment type="caution">
    <text evidence="1">The sequence shown here is derived from an EMBL/GenBank/DDBJ whole genome shotgun (WGS) entry which is preliminary data.</text>
</comment>
<sequence>MATRDLPHSFSDFAFGWSKHLPQEITVTKAYKQKQAERRERDAQILAARRLSDSSSGHEVDGAGKVVKPTLDIDPNLPVYEEVDKVKMKNLWPAFASGAGLFSDGYINNGMSAVNACLTRIYGKKYTNSNAMSNVSSIAFVGIVVGQLGFGYISDRVARKGGMLTATFMLIFFSLLCAVGTWGANGSAEGLFASLTAFRFFLGIAIGAEYPTSSVIASEFANQLPAGRRNRYFCWFTNAMIDFGYVVSAFVPLVLLWIFSTRHLTAVWRLTLGLGCIPPLSLLFFRLKLKDGEAFQKTNMKRVKKYPYWLIIKFYWFRLTIVSLIWFIYDFSVYAFGTYSTNILATLVPPGDMYKSFGWNVVLNLFYMPGAFLGALSADYIGPRLTIAIGVGLQGVIGFCMAGKYESLAHPVGGFVVVFGIFYSLGEFGPGDNLGLLASKTSATPVRGQYYGIAAAVGKIGAFVGTWVFPVIQRHLGEIKGPVYISSGLCFFSAFLAIFFCPSVSQDCIEEEDQAFLAYLESNGYDISQLGDPGVVEDVESSASNISSPNKESDIQVHATKKDSA</sequence>